<evidence type="ECO:0000313" key="3">
    <source>
        <dbReference type="Proteomes" id="UP000029914"/>
    </source>
</evidence>
<keyword evidence="1" id="KW-0812">Transmembrane</keyword>
<dbReference type="EMBL" id="CP006764">
    <property type="protein sequence ID" value="AIT62257.1"/>
    <property type="molecule type" value="Genomic_DNA"/>
</dbReference>
<sequence>MTYTDQLIDRYDQTVDDEYERLVLHRASSVSVRAIYFVTLILMAVLAWVLPGLHSLWAFTLLLPLAVGEFVAQRWMSTRTARPRALEPAPGEIVFIAVTLMIAIFGYGHGAGMLTPGFIAGALVGGAIGMMGGILAVRKRMSQRREKDTARLNADLDD</sequence>
<dbReference type="Proteomes" id="UP000029914">
    <property type="component" value="Chromosome"/>
</dbReference>
<dbReference type="HOGENOM" id="CLU_113229_0_0_11"/>
<keyword evidence="3" id="KW-1185">Reference proteome</keyword>
<protein>
    <submittedName>
        <fullName evidence="2">Uncharacterized protein</fullName>
    </submittedName>
</protein>
<dbReference type="RefSeq" id="WP_018022266.1">
    <property type="nucleotide sequence ID" value="NZ_AQUX01000006.1"/>
</dbReference>
<name>A0A097IJC8_9CORY</name>
<dbReference type="KEGG" id="cdo:CDOO_05550"/>
<evidence type="ECO:0000256" key="1">
    <source>
        <dbReference type="SAM" id="Phobius"/>
    </source>
</evidence>
<feature type="transmembrane region" description="Helical" evidence="1">
    <location>
        <begin position="118"/>
        <end position="137"/>
    </location>
</feature>
<dbReference type="AlphaFoldDB" id="A0A097IJC8"/>
<accession>A0A097IJC8</accession>
<keyword evidence="1" id="KW-1133">Transmembrane helix</keyword>
<feature type="transmembrane region" description="Helical" evidence="1">
    <location>
        <begin position="93"/>
        <end position="112"/>
    </location>
</feature>
<organism evidence="2 3">
    <name type="scientific">Corynebacterium doosanense CAU 212 = DSM 45436</name>
    <dbReference type="NCBI Taxonomy" id="558173"/>
    <lineage>
        <taxon>Bacteria</taxon>
        <taxon>Bacillati</taxon>
        <taxon>Actinomycetota</taxon>
        <taxon>Actinomycetes</taxon>
        <taxon>Mycobacteriales</taxon>
        <taxon>Corynebacteriaceae</taxon>
        <taxon>Corynebacterium</taxon>
    </lineage>
</organism>
<reference evidence="2 3" key="1">
    <citation type="submission" date="2013-09" db="EMBL/GenBank/DDBJ databases">
        <title>Complete genome sequence of Corynebacterium doosanense CAU 212(T) (=DSM 45436(T)), isolated from activated sludge.</title>
        <authorList>
            <person name="Schaffert L."/>
            <person name="Albersmeier A."/>
            <person name="Kalinowski J."/>
            <person name="Ruckert C."/>
        </authorList>
    </citation>
    <scope>NUCLEOTIDE SEQUENCE [LARGE SCALE GENOMIC DNA]</scope>
    <source>
        <strain evidence="2 3">CAU 212</strain>
    </source>
</reference>
<feature type="transmembrane region" description="Helical" evidence="1">
    <location>
        <begin position="30"/>
        <end position="50"/>
    </location>
</feature>
<evidence type="ECO:0000313" key="2">
    <source>
        <dbReference type="EMBL" id="AIT62257.1"/>
    </source>
</evidence>
<dbReference type="STRING" id="558173.CDOO_05550"/>
<proteinExistence type="predicted"/>
<gene>
    <name evidence="2" type="ORF">CDOO_05550</name>
</gene>
<feature type="transmembrane region" description="Helical" evidence="1">
    <location>
        <begin position="56"/>
        <end position="72"/>
    </location>
</feature>
<dbReference type="OrthoDB" id="4427096at2"/>
<dbReference type="eggNOG" id="ENOG5031I29">
    <property type="taxonomic scope" value="Bacteria"/>
</dbReference>
<keyword evidence="1" id="KW-0472">Membrane</keyword>